<sequence length="357" mass="40934">MWFVTELGRHIFIDIHLIFPSKKWNQYRPGVHPTYRSTSTNWFHFRVNGYGEVDKVWHPHNETLEVVNIKKAIISQLSARLHMSNMNTRSTWAYYINETDTTDTGDKLVFDKYKPNGHTTVPNSEGFHEKRVEYRKAKRVPEFVESVVNFTAPNKPVPGNQADTKLPGDPNKDHGPGWANDLVLPTMTVISRDYIKLTAILTTDDHTRIVEPGDLKEDYLEVKNHTTVHKKPLNQIYNDLMGNISMVAKIPRADSAERLNYLQTAAKLMRLLSDSDITVLAKKQLDNNPKSKFDHALQHVTMDVIGMMRTNHSMELIVEYVLKNVKSSAKLVAEGMVNFVKLEFPPPEVSKTMKMHT</sequence>
<evidence type="ECO:0000313" key="2">
    <source>
        <dbReference type="Proteomes" id="UP000749559"/>
    </source>
</evidence>
<keyword evidence="2" id="KW-1185">Reference proteome</keyword>
<dbReference type="EMBL" id="CAIIXF020000005">
    <property type="protein sequence ID" value="CAH1783343.1"/>
    <property type="molecule type" value="Genomic_DNA"/>
</dbReference>
<dbReference type="GO" id="GO:0005319">
    <property type="term" value="F:lipid transporter activity"/>
    <property type="evidence" value="ECO:0007669"/>
    <property type="project" value="InterPro"/>
</dbReference>
<dbReference type="InterPro" id="IPR015819">
    <property type="entry name" value="Lipid_transp_b-sht_shell"/>
</dbReference>
<evidence type="ECO:0000313" key="1">
    <source>
        <dbReference type="EMBL" id="CAH1783343.1"/>
    </source>
</evidence>
<accession>A0A8S4NP43</accession>
<dbReference type="InterPro" id="IPR015816">
    <property type="entry name" value="Vitellinogen_b-sht_N"/>
</dbReference>
<reference evidence="1" key="1">
    <citation type="submission" date="2022-03" db="EMBL/GenBank/DDBJ databases">
        <authorList>
            <person name="Martin C."/>
        </authorList>
    </citation>
    <scope>NUCLEOTIDE SEQUENCE</scope>
</reference>
<dbReference type="SUPFAM" id="SSF56968">
    <property type="entry name" value="Lipovitellin-phosvitin complex, beta-sheet shell regions"/>
    <property type="match status" value="1"/>
</dbReference>
<organism evidence="1 2">
    <name type="scientific">Owenia fusiformis</name>
    <name type="common">Polychaete worm</name>
    <dbReference type="NCBI Taxonomy" id="6347"/>
    <lineage>
        <taxon>Eukaryota</taxon>
        <taxon>Metazoa</taxon>
        <taxon>Spiralia</taxon>
        <taxon>Lophotrochozoa</taxon>
        <taxon>Annelida</taxon>
        <taxon>Polychaeta</taxon>
        <taxon>Sedentaria</taxon>
        <taxon>Canalipalpata</taxon>
        <taxon>Sabellida</taxon>
        <taxon>Oweniida</taxon>
        <taxon>Oweniidae</taxon>
        <taxon>Owenia</taxon>
    </lineage>
</organism>
<proteinExistence type="predicted"/>
<dbReference type="Gene3D" id="2.30.230.10">
    <property type="entry name" value="Lipovitellin, beta-sheet shell regions, chain A"/>
    <property type="match status" value="1"/>
</dbReference>
<dbReference type="OrthoDB" id="6107827at2759"/>
<comment type="caution">
    <text evidence="1">The sequence shown here is derived from an EMBL/GenBank/DDBJ whole genome shotgun (WGS) entry which is preliminary data.</text>
</comment>
<dbReference type="Proteomes" id="UP000749559">
    <property type="component" value="Unassembled WGS sequence"/>
</dbReference>
<name>A0A8S4NP43_OWEFU</name>
<dbReference type="AlphaFoldDB" id="A0A8S4NP43"/>
<gene>
    <name evidence="1" type="ORF">OFUS_LOCUS9690</name>
</gene>
<protein>
    <submittedName>
        <fullName evidence="1">Uncharacterized protein</fullName>
    </submittedName>
</protein>